<evidence type="ECO:0000313" key="3">
    <source>
        <dbReference type="EMBL" id="OAD57458.1"/>
    </source>
</evidence>
<protein>
    <submittedName>
        <fullName evidence="3">Uncharacterized protein</fullName>
    </submittedName>
</protein>
<feature type="compositionally biased region" description="Basic and acidic residues" evidence="1">
    <location>
        <begin position="572"/>
        <end position="589"/>
    </location>
</feature>
<feature type="compositionally biased region" description="Basic and acidic residues" evidence="1">
    <location>
        <begin position="601"/>
        <end position="613"/>
    </location>
</feature>
<dbReference type="EMBL" id="KQ761503">
    <property type="protein sequence ID" value="OAD57458.1"/>
    <property type="molecule type" value="Genomic_DNA"/>
</dbReference>
<feature type="compositionally biased region" description="Basic and acidic residues" evidence="1">
    <location>
        <begin position="538"/>
        <end position="551"/>
    </location>
</feature>
<evidence type="ECO:0000313" key="4">
    <source>
        <dbReference type="Proteomes" id="UP000250275"/>
    </source>
</evidence>
<sequence>MKLRTFHVLCYLCLLYAFVQSKKIGRGNQPVPNPLAPPTSQEHGDLEDANNPRDKRALGLILSGLAQVFGYTVNPVQIASLPNPSPESDEARSIQPMMNTGQMNSTKQNSSSTTMAPGQRETIRFTGVVNFGNGTDVLTQLQQYERLFHGSNDSSSTTTQPPPPSSTQSPQFDPRTTSNQPIPPLLVKIPLPTVSESPLPAMPQPPLPEIPPQDINLTYPEPFIPVRMQQQTVYRMNMSTEKVTMENKPIFDGKDVHSPSPPTMFLPQTEEPHWKQEHEIRLTELERKQEEQAQRLREQEFYRNRQKDSDHSGEDEREYSGKEKQIGHGGQGSGCRKEHEEEDQSRERYESGEKIREYPTTQRTMEQENSGEDDGRYQDYKNDDVYREDAPQVSENYTSIQYSEPLPLSEDDEQRRPEELRNSYGELLYNQQLFDDGFANFFDKLKQPLSDIYSSSRPQVSKEETSKEEEDSRDNQKDEDRSDEKSREEEDLPARNRYEEYNLEEETDTRRKDGKEPVGDSPEPPIKYSNEVPSNVENRSDLEEHRSSEELDFNKYMPLVVPVRYLTAPEELEKAKSRLSMTDKSRKDNNVLNAEATSKLTSKESKRPKKENLKPVIGLPERQMPKKLHEGEQKELQIWPPPFDFVLDSTIHANVVPSPDNVNAKVSNTRRKSKSIGKIKEGRHDRGRGPVIDSTQRPYNYPEGFKNNLEYGAVPREQLMLNEPLNAVKNRTRSENESARSDQKDPRKAANFLDRYKYTANNNNYGNPRQSIEIQHSSEQRIPSTLHSKKFESLKRSIEKSEPNTGNKKQVNDKTRITQDAQVIRQMSEPTPFSDPRQNYNFFDFGGNAYGYDYGRGNERLPGIFEGDKKIGDEGTIGFAMPQQNVYRYDESLTKFANEPESKGVKVGDYANGAAAAMRMVEQEQIGSNGPITYVDYTHIL</sequence>
<feature type="region of interest" description="Disordered" evidence="1">
    <location>
        <begin position="26"/>
        <end position="52"/>
    </location>
</feature>
<feature type="region of interest" description="Disordered" evidence="1">
    <location>
        <begin position="661"/>
        <end position="704"/>
    </location>
</feature>
<feature type="region of interest" description="Disordered" evidence="1">
    <location>
        <begin position="730"/>
        <end position="751"/>
    </location>
</feature>
<feature type="chain" id="PRO_5016365794" evidence="2">
    <location>
        <begin position="22"/>
        <end position="941"/>
    </location>
</feature>
<feature type="compositionally biased region" description="Basic and acidic residues" evidence="1">
    <location>
        <begin position="335"/>
        <end position="357"/>
    </location>
</feature>
<feature type="region of interest" description="Disordered" evidence="1">
    <location>
        <begin position="150"/>
        <end position="186"/>
    </location>
</feature>
<feature type="compositionally biased region" description="Polar residues" evidence="1">
    <location>
        <begin position="393"/>
        <end position="402"/>
    </location>
</feature>
<feature type="compositionally biased region" description="Polar residues" evidence="1">
    <location>
        <begin position="590"/>
        <end position="600"/>
    </location>
</feature>
<feature type="compositionally biased region" description="Basic residues" evidence="1">
    <location>
        <begin position="668"/>
        <end position="677"/>
    </location>
</feature>
<feature type="region of interest" description="Disordered" evidence="1">
    <location>
        <begin position="776"/>
        <end position="814"/>
    </location>
</feature>
<feature type="compositionally biased region" description="Basic and acidic residues" evidence="1">
    <location>
        <begin position="373"/>
        <end position="390"/>
    </location>
</feature>
<feature type="compositionally biased region" description="Basic and acidic residues" evidence="1">
    <location>
        <begin position="42"/>
        <end position="52"/>
    </location>
</feature>
<dbReference type="AlphaFoldDB" id="A0A310SG69"/>
<name>A0A310SG69_9HYME</name>
<feature type="compositionally biased region" description="Basic and acidic residues" evidence="1">
    <location>
        <begin position="473"/>
        <end position="500"/>
    </location>
</feature>
<feature type="compositionally biased region" description="Polar residues" evidence="1">
    <location>
        <begin position="776"/>
        <end position="786"/>
    </location>
</feature>
<organism evidence="3 4">
    <name type="scientific">Eufriesea mexicana</name>
    <dbReference type="NCBI Taxonomy" id="516756"/>
    <lineage>
        <taxon>Eukaryota</taxon>
        <taxon>Metazoa</taxon>
        <taxon>Ecdysozoa</taxon>
        <taxon>Arthropoda</taxon>
        <taxon>Hexapoda</taxon>
        <taxon>Insecta</taxon>
        <taxon>Pterygota</taxon>
        <taxon>Neoptera</taxon>
        <taxon>Endopterygota</taxon>
        <taxon>Hymenoptera</taxon>
        <taxon>Apocrita</taxon>
        <taxon>Aculeata</taxon>
        <taxon>Apoidea</taxon>
        <taxon>Anthophila</taxon>
        <taxon>Apidae</taxon>
        <taxon>Eufriesea</taxon>
    </lineage>
</organism>
<feature type="region of interest" description="Disordered" evidence="1">
    <location>
        <begin position="289"/>
        <end position="423"/>
    </location>
</feature>
<keyword evidence="4" id="KW-1185">Reference proteome</keyword>
<feature type="region of interest" description="Disordered" evidence="1">
    <location>
        <begin position="450"/>
        <end position="551"/>
    </location>
</feature>
<feature type="compositionally biased region" description="Basic and acidic residues" evidence="1">
    <location>
        <begin position="289"/>
        <end position="326"/>
    </location>
</feature>
<feature type="signal peptide" evidence="2">
    <location>
        <begin position="1"/>
        <end position="21"/>
    </location>
</feature>
<accession>A0A310SG69</accession>
<feature type="region of interest" description="Disordered" evidence="1">
    <location>
        <begin position="250"/>
        <end position="277"/>
    </location>
</feature>
<evidence type="ECO:0000256" key="2">
    <source>
        <dbReference type="SAM" id="SignalP"/>
    </source>
</evidence>
<dbReference type="OrthoDB" id="7701848at2759"/>
<evidence type="ECO:0000256" key="1">
    <source>
        <dbReference type="SAM" id="MobiDB-lite"/>
    </source>
</evidence>
<dbReference type="Proteomes" id="UP000250275">
    <property type="component" value="Unassembled WGS sequence"/>
</dbReference>
<reference evidence="3 4" key="1">
    <citation type="submission" date="2015-07" db="EMBL/GenBank/DDBJ databases">
        <title>The genome of Eufriesea mexicana.</title>
        <authorList>
            <person name="Pan H."/>
            <person name="Kapheim K."/>
        </authorList>
    </citation>
    <scope>NUCLEOTIDE SEQUENCE [LARGE SCALE GENOMIC DNA]</scope>
    <source>
        <strain evidence="3">0111107269</strain>
        <tissue evidence="3">Whole body</tissue>
    </source>
</reference>
<feature type="compositionally biased region" description="Basic and acidic residues" evidence="1">
    <location>
        <begin position="732"/>
        <end position="748"/>
    </location>
</feature>
<feature type="region of interest" description="Disordered" evidence="1">
    <location>
        <begin position="572"/>
        <end position="616"/>
    </location>
</feature>
<gene>
    <name evidence="3" type="ORF">WN48_01959</name>
</gene>
<keyword evidence="2" id="KW-0732">Signal</keyword>
<feature type="compositionally biased region" description="Basic and acidic residues" evidence="1">
    <location>
        <begin position="678"/>
        <end position="688"/>
    </location>
</feature>
<proteinExistence type="predicted"/>
<feature type="compositionally biased region" description="Basic and acidic residues" evidence="1">
    <location>
        <begin position="789"/>
        <end position="802"/>
    </location>
</feature>
<feature type="compositionally biased region" description="Basic and acidic residues" evidence="1">
    <location>
        <begin position="508"/>
        <end position="518"/>
    </location>
</feature>
<feature type="compositionally biased region" description="Polar residues" evidence="1">
    <location>
        <begin position="359"/>
        <end position="368"/>
    </location>
</feature>